<name>A0A6L2P9Z4_TANCI</name>
<dbReference type="CDD" id="cd18809">
    <property type="entry name" value="SF1_C_RecD"/>
    <property type="match status" value="1"/>
</dbReference>
<keyword evidence="1" id="KW-0234">DNA repair</keyword>
<comment type="cofactor">
    <cofactor evidence="1">
        <name>Mg(2+)</name>
        <dbReference type="ChEBI" id="CHEBI:18420"/>
    </cofactor>
</comment>
<dbReference type="GO" id="GO:0000723">
    <property type="term" value="P:telomere maintenance"/>
    <property type="evidence" value="ECO:0007669"/>
    <property type="project" value="InterPro"/>
</dbReference>
<dbReference type="GO" id="GO:0005524">
    <property type="term" value="F:ATP binding"/>
    <property type="evidence" value="ECO:0007669"/>
    <property type="project" value="UniProtKB-KW"/>
</dbReference>
<proteinExistence type="inferred from homology"/>
<dbReference type="AlphaFoldDB" id="A0A6L2P9Z4"/>
<keyword evidence="1" id="KW-0378">Hydrolase</keyword>
<evidence type="ECO:0000313" key="3">
    <source>
        <dbReference type="EMBL" id="GEU94249.1"/>
    </source>
</evidence>
<feature type="domain" description="DNA helicase Pif1-like DEAD-box helicase" evidence="2">
    <location>
        <begin position="1"/>
        <end position="56"/>
    </location>
</feature>
<dbReference type="InterPro" id="IPR010285">
    <property type="entry name" value="DNA_helicase_pif1-like_DEAD"/>
</dbReference>
<dbReference type="EC" id="5.6.2.3" evidence="1"/>
<dbReference type="PANTHER" id="PTHR10492">
    <property type="match status" value="1"/>
</dbReference>
<keyword evidence="1" id="KW-0067">ATP-binding</keyword>
<dbReference type="GO" id="GO:0043139">
    <property type="term" value="F:5'-3' DNA helicase activity"/>
    <property type="evidence" value="ECO:0007669"/>
    <property type="project" value="UniProtKB-EC"/>
</dbReference>
<dbReference type="Pfam" id="PF05970">
    <property type="entry name" value="PIF1"/>
    <property type="match status" value="1"/>
</dbReference>
<reference evidence="3" key="1">
    <citation type="journal article" date="2019" name="Sci. Rep.">
        <title>Draft genome of Tanacetum cinerariifolium, the natural source of mosquito coil.</title>
        <authorList>
            <person name="Yamashiro T."/>
            <person name="Shiraishi A."/>
            <person name="Satake H."/>
            <person name="Nakayama K."/>
        </authorList>
    </citation>
    <scope>NUCLEOTIDE SEQUENCE</scope>
</reference>
<dbReference type="GO" id="GO:0006281">
    <property type="term" value="P:DNA repair"/>
    <property type="evidence" value="ECO:0007669"/>
    <property type="project" value="UniProtKB-KW"/>
</dbReference>
<protein>
    <recommendedName>
        <fullName evidence="1">ATP-dependent DNA helicase</fullName>
        <ecNumber evidence="1">5.6.2.3</ecNumber>
    </recommendedName>
</protein>
<evidence type="ECO:0000259" key="2">
    <source>
        <dbReference type="Pfam" id="PF05970"/>
    </source>
</evidence>
<comment type="catalytic activity">
    <reaction evidence="1">
        <text>ATP + H2O = ADP + phosphate + H(+)</text>
        <dbReference type="Rhea" id="RHEA:13065"/>
        <dbReference type="ChEBI" id="CHEBI:15377"/>
        <dbReference type="ChEBI" id="CHEBI:15378"/>
        <dbReference type="ChEBI" id="CHEBI:30616"/>
        <dbReference type="ChEBI" id="CHEBI:43474"/>
        <dbReference type="ChEBI" id="CHEBI:456216"/>
        <dbReference type="EC" id="5.6.2.3"/>
    </reaction>
</comment>
<dbReference type="GO" id="GO:0006310">
    <property type="term" value="P:DNA recombination"/>
    <property type="evidence" value="ECO:0007669"/>
    <property type="project" value="UniProtKB-KW"/>
</dbReference>
<evidence type="ECO:0000256" key="1">
    <source>
        <dbReference type="RuleBase" id="RU363044"/>
    </source>
</evidence>
<comment type="similarity">
    <text evidence="1">Belongs to the helicase family.</text>
</comment>
<keyword evidence="1" id="KW-0233">DNA recombination</keyword>
<dbReference type="GO" id="GO:0016787">
    <property type="term" value="F:hydrolase activity"/>
    <property type="evidence" value="ECO:0007669"/>
    <property type="project" value="UniProtKB-KW"/>
</dbReference>
<gene>
    <name evidence="3" type="ORF">Tci_066227</name>
</gene>
<dbReference type="PANTHER" id="PTHR10492:SF93">
    <property type="entry name" value="ATP-DEPENDENT DNA HELICASE"/>
    <property type="match status" value="1"/>
</dbReference>
<dbReference type="SUPFAM" id="SSF52540">
    <property type="entry name" value="P-loop containing nucleoside triphosphate hydrolases"/>
    <property type="match status" value="1"/>
</dbReference>
<organism evidence="3">
    <name type="scientific">Tanacetum cinerariifolium</name>
    <name type="common">Dalmatian daisy</name>
    <name type="synonym">Chrysanthemum cinerariifolium</name>
    <dbReference type="NCBI Taxonomy" id="118510"/>
    <lineage>
        <taxon>Eukaryota</taxon>
        <taxon>Viridiplantae</taxon>
        <taxon>Streptophyta</taxon>
        <taxon>Embryophyta</taxon>
        <taxon>Tracheophyta</taxon>
        <taxon>Spermatophyta</taxon>
        <taxon>Magnoliopsida</taxon>
        <taxon>eudicotyledons</taxon>
        <taxon>Gunneridae</taxon>
        <taxon>Pentapetalae</taxon>
        <taxon>asterids</taxon>
        <taxon>campanulids</taxon>
        <taxon>Asterales</taxon>
        <taxon>Asteraceae</taxon>
        <taxon>Asteroideae</taxon>
        <taxon>Anthemideae</taxon>
        <taxon>Anthemidinae</taxon>
        <taxon>Tanacetum</taxon>
    </lineage>
</organism>
<keyword evidence="1" id="KW-0547">Nucleotide-binding</keyword>
<dbReference type="Gene3D" id="3.40.50.300">
    <property type="entry name" value="P-loop containing nucleotide triphosphate hydrolases"/>
    <property type="match status" value="1"/>
</dbReference>
<keyword evidence="1" id="KW-0227">DNA damage</keyword>
<dbReference type="EMBL" id="BKCJ010011030">
    <property type="protein sequence ID" value="GEU94249.1"/>
    <property type="molecule type" value="Genomic_DNA"/>
</dbReference>
<accession>A0A6L2P9Z4</accession>
<sequence length="233" mass="26327">MTMVFSGDFRQVLPVIPKGSQDIINASLKQSYLWDHCKVLKLTANMRLTVDAIPEDAKIINGTHFRKEVIIPRLRITPSDKRLPMKIIRKQYHLSLSFAMTINKSQGQSFLKVGLYLSRPVFTHGQLYVALSRFKSKRGLKVCDEEGCMDYGSYSEVEDGSYNGCLDCGSDSEAEDGLEKSMIVNEGEQDFTNPTDRRKFGLEDDQASLKLKASNDETDVEALQVGDYHFLLK</sequence>
<keyword evidence="1 3" id="KW-0347">Helicase</keyword>
<comment type="caution">
    <text evidence="3">The sequence shown here is derived from an EMBL/GenBank/DDBJ whole genome shotgun (WGS) entry which is preliminary data.</text>
</comment>
<dbReference type="InterPro" id="IPR027417">
    <property type="entry name" value="P-loop_NTPase"/>
</dbReference>